<dbReference type="EMBL" id="CADIJQ010000002">
    <property type="protein sequence ID" value="CAB3695644.1"/>
    <property type="molecule type" value="Genomic_DNA"/>
</dbReference>
<feature type="compositionally biased region" description="Basic and acidic residues" evidence="9">
    <location>
        <begin position="830"/>
        <end position="840"/>
    </location>
</feature>
<keyword evidence="3 8" id="KW-0963">Cytoplasm</keyword>
<protein>
    <recommendedName>
        <fullName evidence="8">Ribonuclease R</fullName>
        <shortName evidence="8">RNase R</shortName>
        <ecNumber evidence="8">3.1.13.1</ecNumber>
    </recommendedName>
</protein>
<comment type="similarity">
    <text evidence="8">Belongs to the RNR ribonuclease family. RNase R subfamily.</text>
</comment>
<evidence type="ECO:0000256" key="2">
    <source>
        <dbReference type="ARBA" id="ARBA00004496"/>
    </source>
</evidence>
<evidence type="ECO:0000256" key="9">
    <source>
        <dbReference type="SAM" id="MobiDB-lite"/>
    </source>
</evidence>
<dbReference type="PROSITE" id="PS50126">
    <property type="entry name" value="S1"/>
    <property type="match status" value="1"/>
</dbReference>
<dbReference type="GO" id="GO:0005829">
    <property type="term" value="C:cytosol"/>
    <property type="evidence" value="ECO:0007669"/>
    <property type="project" value="UniProtKB-ARBA"/>
</dbReference>
<dbReference type="GO" id="GO:0006402">
    <property type="term" value="P:mRNA catabolic process"/>
    <property type="evidence" value="ECO:0007669"/>
    <property type="project" value="TreeGrafter"/>
</dbReference>
<evidence type="ECO:0000256" key="3">
    <source>
        <dbReference type="ARBA" id="ARBA00022490"/>
    </source>
</evidence>
<dbReference type="InterPro" id="IPR003029">
    <property type="entry name" value="S1_domain"/>
</dbReference>
<gene>
    <name evidence="8 11" type="primary">rnr</name>
    <name evidence="11" type="ORF">LMG3441_02274</name>
</gene>
<keyword evidence="7 8" id="KW-0694">RNA-binding</keyword>
<evidence type="ECO:0000259" key="10">
    <source>
        <dbReference type="PROSITE" id="PS50126"/>
    </source>
</evidence>
<dbReference type="EC" id="3.1.13.1" evidence="8"/>
<reference evidence="11 12" key="1">
    <citation type="submission" date="2020-04" db="EMBL/GenBank/DDBJ databases">
        <authorList>
            <person name="De Canck E."/>
        </authorList>
    </citation>
    <scope>NUCLEOTIDE SEQUENCE [LARGE SCALE GENOMIC DNA]</scope>
    <source>
        <strain evidence="11 12">LMG 3441</strain>
    </source>
</reference>
<dbReference type="Proteomes" id="UP000494269">
    <property type="component" value="Unassembled WGS sequence"/>
</dbReference>
<evidence type="ECO:0000256" key="7">
    <source>
        <dbReference type="ARBA" id="ARBA00022884"/>
    </source>
</evidence>
<evidence type="ECO:0000256" key="5">
    <source>
        <dbReference type="ARBA" id="ARBA00022801"/>
    </source>
</evidence>
<dbReference type="InterPro" id="IPR013223">
    <property type="entry name" value="RNase_B_OB_dom"/>
</dbReference>
<dbReference type="InterPro" id="IPR011129">
    <property type="entry name" value="CSD"/>
</dbReference>
<keyword evidence="12" id="KW-1185">Reference proteome</keyword>
<dbReference type="Gene3D" id="2.40.50.140">
    <property type="entry name" value="Nucleic acid-binding proteins"/>
    <property type="match status" value="2"/>
</dbReference>
<dbReference type="InterPro" id="IPR011805">
    <property type="entry name" value="RNase_R"/>
</dbReference>
<dbReference type="PANTHER" id="PTHR23355:SF9">
    <property type="entry name" value="DIS3-LIKE EXONUCLEASE 2"/>
    <property type="match status" value="1"/>
</dbReference>
<feature type="domain" description="S1 motif" evidence="10">
    <location>
        <begin position="711"/>
        <end position="792"/>
    </location>
</feature>
<comment type="function">
    <text evidence="8">3'-5' exoribonuclease that releases 5'-nucleoside monophosphates and is involved in maturation of structured RNAs.</text>
</comment>
<keyword evidence="5 8" id="KW-0378">Hydrolase</keyword>
<dbReference type="PROSITE" id="PS01175">
    <property type="entry name" value="RIBONUCLEASE_II"/>
    <property type="match status" value="1"/>
</dbReference>
<evidence type="ECO:0000313" key="12">
    <source>
        <dbReference type="Proteomes" id="UP000494269"/>
    </source>
</evidence>
<dbReference type="NCBIfam" id="TIGR00358">
    <property type="entry name" value="3_prime_RNase"/>
    <property type="match status" value="1"/>
</dbReference>
<dbReference type="SMART" id="SM00357">
    <property type="entry name" value="CSP"/>
    <property type="match status" value="1"/>
</dbReference>
<dbReference type="InterPro" id="IPR040476">
    <property type="entry name" value="CSD2"/>
</dbReference>
<proteinExistence type="inferred from homology"/>
<accession>A0A6S6ZUX9</accession>
<evidence type="ECO:0000313" key="11">
    <source>
        <dbReference type="EMBL" id="CAB3695644.1"/>
    </source>
</evidence>
<dbReference type="SMART" id="SM00955">
    <property type="entry name" value="RNB"/>
    <property type="match status" value="1"/>
</dbReference>
<feature type="region of interest" description="Disordered" evidence="9">
    <location>
        <begin position="802"/>
        <end position="862"/>
    </location>
</feature>
<name>A0A6S6ZUX9_9BURK</name>
<evidence type="ECO:0000256" key="4">
    <source>
        <dbReference type="ARBA" id="ARBA00022722"/>
    </source>
</evidence>
<dbReference type="Pfam" id="PF00575">
    <property type="entry name" value="S1"/>
    <property type="match status" value="1"/>
</dbReference>
<dbReference type="InterPro" id="IPR001900">
    <property type="entry name" value="RNase_II/R"/>
</dbReference>
<dbReference type="InterPro" id="IPR050180">
    <property type="entry name" value="RNR_Ribonuclease"/>
</dbReference>
<feature type="region of interest" description="Disordered" evidence="9">
    <location>
        <begin position="45"/>
        <end position="69"/>
    </location>
</feature>
<dbReference type="GO" id="GO:0003723">
    <property type="term" value="F:RNA binding"/>
    <property type="evidence" value="ECO:0007669"/>
    <property type="project" value="UniProtKB-UniRule"/>
</dbReference>
<comment type="catalytic activity">
    <reaction evidence="1 8">
        <text>Exonucleolytic cleavage in the 3'- to 5'-direction to yield nucleoside 5'-phosphates.</text>
        <dbReference type="EC" id="3.1.13.1"/>
    </reaction>
</comment>
<dbReference type="SUPFAM" id="SSF50249">
    <property type="entry name" value="Nucleic acid-binding proteins"/>
    <property type="match status" value="4"/>
</dbReference>
<dbReference type="AlphaFoldDB" id="A0A6S6ZUX9"/>
<organism evidence="11 12">
    <name type="scientific">Achromobacter kerstersii</name>
    <dbReference type="NCBI Taxonomy" id="1353890"/>
    <lineage>
        <taxon>Bacteria</taxon>
        <taxon>Pseudomonadati</taxon>
        <taxon>Pseudomonadota</taxon>
        <taxon>Betaproteobacteria</taxon>
        <taxon>Burkholderiales</taxon>
        <taxon>Alcaligenaceae</taxon>
        <taxon>Achromobacter</taxon>
    </lineage>
</organism>
<dbReference type="InterPro" id="IPR004476">
    <property type="entry name" value="RNase_II/RNase_R"/>
</dbReference>
<evidence type="ECO:0000256" key="1">
    <source>
        <dbReference type="ARBA" id="ARBA00001849"/>
    </source>
</evidence>
<feature type="compositionally biased region" description="Basic residues" evidence="9">
    <location>
        <begin position="841"/>
        <end position="862"/>
    </location>
</feature>
<comment type="subcellular location">
    <subcellularLocation>
        <location evidence="2 8">Cytoplasm</location>
    </subcellularLocation>
</comment>
<dbReference type="SMART" id="SM00316">
    <property type="entry name" value="S1"/>
    <property type="match status" value="1"/>
</dbReference>
<dbReference type="Pfam" id="PF00773">
    <property type="entry name" value="RNB"/>
    <property type="match status" value="1"/>
</dbReference>
<dbReference type="CDD" id="cd04471">
    <property type="entry name" value="S1_RNase_R"/>
    <property type="match status" value="1"/>
</dbReference>
<dbReference type="GO" id="GO:0008859">
    <property type="term" value="F:exoribonuclease II activity"/>
    <property type="evidence" value="ECO:0007669"/>
    <property type="project" value="UniProtKB-UniRule"/>
</dbReference>
<keyword evidence="4 8" id="KW-0540">Nuclease</keyword>
<dbReference type="PANTHER" id="PTHR23355">
    <property type="entry name" value="RIBONUCLEASE"/>
    <property type="match status" value="1"/>
</dbReference>
<dbReference type="Pfam" id="PF17876">
    <property type="entry name" value="CSD2"/>
    <property type="match status" value="1"/>
</dbReference>
<dbReference type="NCBIfam" id="TIGR02063">
    <property type="entry name" value="RNase_R"/>
    <property type="match status" value="1"/>
</dbReference>
<dbReference type="InterPro" id="IPR022966">
    <property type="entry name" value="RNase_II/R_CS"/>
</dbReference>
<dbReference type="Pfam" id="PF08206">
    <property type="entry name" value="OB_RNB"/>
    <property type="match status" value="1"/>
</dbReference>
<dbReference type="InterPro" id="IPR012340">
    <property type="entry name" value="NA-bd_OB-fold"/>
</dbReference>
<sequence>MRPERSWFYNGSFDPSDHFCFSVQPWANHRSCALYTEISALAKRSNNESKNNRSTPLPEAPPDFDPDVPSREAILTALRSAGSPLSPVELAERMGIERAATMVGFERRLGAMERDGQLMPNRKGVLLLATKLDFVAGKVLGHRDGFGFLLRDDGGPDLFLSPREMLKVLHGDRVLVKPSGEYRGKPEGTIVEVIERRTNKLVGRFLHEHGLSIVVPEDQRIKHDILIPPSDTNGAQHGQVVAVEIMEQPTRHTQPLGRVAEVLGEIDDPGMEIEIAVRKFDVPVEFSEAARKQAARLPDVVRKSDLKDRVDLRDVPLITIDGEDARDFDDAVYCEPVELGTGQRKRPGWRLLVAIADVSHYVRPGDAIDDDAIERGTSVYFPRRVIPMLPESLSNGLCSLNPDVDRLVLVCDMVIPATGAKAGTVTAYQFYNAVMHSHARTTYTNVWAALQQPGGPAAAAMRAVMPQVQHLYELFQLLVQGRKKRGAIDFDTVETKIVCNELGRIEQIVASVRNDAHKLIEECMLAANTCAADFMTRSKHPGLYRIHEGPTPERLQSLREFLRTMGLSLGGGETPTAKDYGDFLDTVRGRPDYQLLQTMCLRSMQQAVYSPDNMGHFGLSYPGYSHFTSPIRRYPDLLTHRVIKALLAGQRYVPSLDDHQAVVIGRTQKEHEQAIWEKMGLVLSASERRADEASRDVEAWLKCWFVKERVGEDFSGTVTGVASFGIFVTLDTLHVEGLVHVSELGGEYFQFNDALHELRGERTGMRYRLTDKVQVQVARVDLEARRIEFRLVQGTSFDALRKASARGPDEPVRRVKKAAAPKPAALKGQTAKERRADAKKASKPPRSSKRAAPAKKATHKRH</sequence>
<evidence type="ECO:0000256" key="6">
    <source>
        <dbReference type="ARBA" id="ARBA00022839"/>
    </source>
</evidence>
<evidence type="ECO:0000256" key="8">
    <source>
        <dbReference type="HAMAP-Rule" id="MF_01895"/>
    </source>
</evidence>
<keyword evidence="6 8" id="KW-0269">Exonuclease</keyword>
<dbReference type="HAMAP" id="MF_01895">
    <property type="entry name" value="RNase_R"/>
    <property type="match status" value="1"/>
</dbReference>